<evidence type="ECO:0000313" key="2">
    <source>
        <dbReference type="EMBL" id="KZO91257.1"/>
    </source>
</evidence>
<sequence>MQRLRQRLRSDSPASSSSPKQAPSTAGPPPVPFHTRPGAPARPPSGASPAAPPAAHLAAPPAVPTVAASSPVVQHSGSSGISEPYPAGAIYAPGQWPTPELSIYPLGTWRLLSDPDYGWTSQSIQAALDAIGEGGTIYLPRSSKWDIAETIKMHPWQELATEGYPTTEGDMASLDATKDLRPFIVNAWDTSGVRLRNLIVDGKHDLYGREDQCGCLIQFGGSNPATKDQWCDRCIIRNPRQWSCFQAFEGANNVRITNCRVGPAGLGKDVREGHWADGISFAAGNGLVAGNEIIDATDGAIVVFQATGTLVTSNTIVCYSRLLLGGINMVDHAPGKGDYAQTRVVHNTILTAGGYIITGIAQGPTAWGAGPGEPKEDTVNRNAIVARNLIHYQDRGRGRGAIGYGFAISADVENWTCMDNVSADGVVYEGDMNDGDWQPTGLSVAPGPFVRSAGPVEKLGKLQKEFVPGLLRGLLVIKPGRSSVLRLFPGQLQLRPGDSIPLKKWMLEFCRDGEVIFRNAESGTIRWSAGSRGRISGHEDTALLELAVSGHLRIVESTKPDQVLFNLSSVLPPGGIPGCTPASTSLPSLHISDNEPHLQLVGPDNGILLSSSYEVGMNRLFPTGAYICRPSLNNEATIVSVMSPYGQYMVLSTRNGMQMNFPLGSVGWPLDVSKWYVIWETPNEPLKEKADCTLAFQGDGNLVIYANGNALWNTMTYGPPDKAARFLRWGDGSPQQPYLELLTETRQRAWST</sequence>
<keyword evidence="3" id="KW-1185">Reference proteome</keyword>
<dbReference type="STRING" id="1330018.A0A167H5J7"/>
<feature type="compositionally biased region" description="Low complexity" evidence="1">
    <location>
        <begin position="44"/>
        <end position="58"/>
    </location>
</feature>
<dbReference type="InterPro" id="IPR011050">
    <property type="entry name" value="Pectin_lyase_fold/virulence"/>
</dbReference>
<protein>
    <recommendedName>
        <fullName evidence="4">Bulb-type lectin domain-containing protein</fullName>
    </recommendedName>
</protein>
<dbReference type="SUPFAM" id="SSF51126">
    <property type="entry name" value="Pectin lyase-like"/>
    <property type="match status" value="1"/>
</dbReference>
<feature type="region of interest" description="Disordered" evidence="1">
    <location>
        <begin position="1"/>
        <end position="58"/>
    </location>
</feature>
<accession>A0A167H5J7</accession>
<dbReference type="InterPro" id="IPR036426">
    <property type="entry name" value="Bulb-type_lectin_dom_sf"/>
</dbReference>
<name>A0A167H5J7_CALVF</name>
<dbReference type="AlphaFoldDB" id="A0A167H5J7"/>
<dbReference type="InterPro" id="IPR012334">
    <property type="entry name" value="Pectin_lyas_fold"/>
</dbReference>
<evidence type="ECO:0000256" key="1">
    <source>
        <dbReference type="SAM" id="MobiDB-lite"/>
    </source>
</evidence>
<evidence type="ECO:0008006" key="4">
    <source>
        <dbReference type="Google" id="ProtNLM"/>
    </source>
</evidence>
<proteinExistence type="predicted"/>
<dbReference type="SUPFAM" id="SSF51110">
    <property type="entry name" value="alpha-D-mannose-specific plant lectins"/>
    <property type="match status" value="1"/>
</dbReference>
<feature type="compositionally biased region" description="Low complexity" evidence="1">
    <location>
        <begin position="11"/>
        <end position="25"/>
    </location>
</feature>
<evidence type="ECO:0000313" key="3">
    <source>
        <dbReference type="Proteomes" id="UP000076738"/>
    </source>
</evidence>
<dbReference type="Proteomes" id="UP000076738">
    <property type="component" value="Unassembled WGS sequence"/>
</dbReference>
<reference evidence="2 3" key="1">
    <citation type="journal article" date="2016" name="Mol. Biol. Evol.">
        <title>Comparative Genomics of Early-Diverging Mushroom-Forming Fungi Provides Insights into the Origins of Lignocellulose Decay Capabilities.</title>
        <authorList>
            <person name="Nagy L.G."/>
            <person name="Riley R."/>
            <person name="Tritt A."/>
            <person name="Adam C."/>
            <person name="Daum C."/>
            <person name="Floudas D."/>
            <person name="Sun H."/>
            <person name="Yadav J.S."/>
            <person name="Pangilinan J."/>
            <person name="Larsson K.H."/>
            <person name="Matsuura K."/>
            <person name="Barry K."/>
            <person name="Labutti K."/>
            <person name="Kuo R."/>
            <person name="Ohm R.A."/>
            <person name="Bhattacharya S.S."/>
            <person name="Shirouzu T."/>
            <person name="Yoshinaga Y."/>
            <person name="Martin F.M."/>
            <person name="Grigoriev I.V."/>
            <person name="Hibbett D.S."/>
        </authorList>
    </citation>
    <scope>NUCLEOTIDE SEQUENCE [LARGE SCALE GENOMIC DNA]</scope>
    <source>
        <strain evidence="2 3">TUFC12733</strain>
    </source>
</reference>
<organism evidence="2 3">
    <name type="scientific">Calocera viscosa (strain TUFC12733)</name>
    <dbReference type="NCBI Taxonomy" id="1330018"/>
    <lineage>
        <taxon>Eukaryota</taxon>
        <taxon>Fungi</taxon>
        <taxon>Dikarya</taxon>
        <taxon>Basidiomycota</taxon>
        <taxon>Agaricomycotina</taxon>
        <taxon>Dacrymycetes</taxon>
        <taxon>Dacrymycetales</taxon>
        <taxon>Dacrymycetaceae</taxon>
        <taxon>Calocera</taxon>
    </lineage>
</organism>
<gene>
    <name evidence="2" type="ORF">CALVIDRAFT_364614</name>
</gene>
<dbReference type="OrthoDB" id="2587928at2759"/>
<dbReference type="EMBL" id="KV417326">
    <property type="protein sequence ID" value="KZO91257.1"/>
    <property type="molecule type" value="Genomic_DNA"/>
</dbReference>
<dbReference type="Gene3D" id="2.90.10.10">
    <property type="entry name" value="Bulb-type lectin domain"/>
    <property type="match status" value="1"/>
</dbReference>
<dbReference type="Gene3D" id="2.160.20.10">
    <property type="entry name" value="Single-stranded right-handed beta-helix, Pectin lyase-like"/>
    <property type="match status" value="1"/>
</dbReference>